<evidence type="ECO:0000313" key="2">
    <source>
        <dbReference type="Proteomes" id="UP000240042"/>
    </source>
</evidence>
<proteinExistence type="predicted"/>
<sequence length="170" mass="20216">MQIINNFLVYMPRETIWFETTANIITYIRSNLEELNNIMHKTVMKLKNKFSYYTILQRKTVINDKPLFAEFANVSEDKKLHLILLYTGDPNEAVYLLVLYPQRLKNKNMKDVFQTLEIEKIFSGIFFVIRNKKVSFVESVVYKNFYIEILKFQFLSFTTLYNSSLYIGSA</sequence>
<name>A0A1I1D815_BREAD</name>
<reference evidence="2" key="1">
    <citation type="submission" date="2016-10" db="EMBL/GenBank/DDBJ databases">
        <authorList>
            <person name="Varghese N."/>
            <person name="Submissions S."/>
        </authorList>
    </citation>
    <scope>NUCLEOTIDE SEQUENCE [LARGE SCALE GENOMIC DNA]</scope>
    <source>
        <strain evidence="2">ATCC 43811</strain>
    </source>
</reference>
<gene>
    <name evidence="1" type="ORF">SAMN02745150_00228</name>
</gene>
<organism evidence="1 2">
    <name type="scientific">Brevinema andersonii</name>
    <dbReference type="NCBI Taxonomy" id="34097"/>
    <lineage>
        <taxon>Bacteria</taxon>
        <taxon>Pseudomonadati</taxon>
        <taxon>Spirochaetota</taxon>
        <taxon>Spirochaetia</taxon>
        <taxon>Brevinematales</taxon>
        <taxon>Brevinemataceae</taxon>
        <taxon>Brevinema</taxon>
    </lineage>
</organism>
<dbReference type="Proteomes" id="UP000240042">
    <property type="component" value="Unassembled WGS sequence"/>
</dbReference>
<evidence type="ECO:0000313" key="1">
    <source>
        <dbReference type="EMBL" id="SFB68960.1"/>
    </source>
</evidence>
<dbReference type="EMBL" id="FOKY01000001">
    <property type="protein sequence ID" value="SFB68960.1"/>
    <property type="molecule type" value="Genomic_DNA"/>
</dbReference>
<keyword evidence="2" id="KW-1185">Reference proteome</keyword>
<dbReference type="RefSeq" id="WP_159428118.1">
    <property type="nucleotide sequence ID" value="NZ_FOKY01000001.1"/>
</dbReference>
<accession>A0A1I1D815</accession>
<protein>
    <submittedName>
        <fullName evidence="1">Uncharacterized protein</fullName>
    </submittedName>
</protein>
<dbReference type="AlphaFoldDB" id="A0A1I1D815"/>